<dbReference type="InterPro" id="IPR013094">
    <property type="entry name" value="AB_hydrolase_3"/>
</dbReference>
<dbReference type="InterPro" id="IPR050300">
    <property type="entry name" value="GDXG_lipolytic_enzyme"/>
</dbReference>
<dbReference type="InterPro" id="IPR029058">
    <property type="entry name" value="AB_hydrolase_fold"/>
</dbReference>
<dbReference type="Proteomes" id="UP001381003">
    <property type="component" value="Chromosome"/>
</dbReference>
<keyword evidence="1 3" id="KW-0378">Hydrolase</keyword>
<reference evidence="3 4" key="1">
    <citation type="submission" date="2022-09" db="EMBL/GenBank/DDBJ databases">
        <title>Complete genome sequence of Janibacter terrae strain COS04-44, PCL-degrading bacteria isolated from oil spilled coast.</title>
        <authorList>
            <person name="Park H."/>
            <person name="Kim J.Y."/>
            <person name="An S.H."/>
            <person name="Lee C.M."/>
            <person name="Weon H.-Y."/>
        </authorList>
    </citation>
    <scope>NUCLEOTIDE SEQUENCE [LARGE SCALE GENOMIC DNA]</scope>
    <source>
        <strain evidence="3 4">COS04-44</strain>
    </source>
</reference>
<sequence length="259" mass="26936">MTTITAPETAFTSVVASDGARVWILTHRPARPRGWLVWAHGGSWQHGSARAWAPVTAALAARSGWAVASVDYRLVPEHCFPAAVLDMLAALTWAESQPEGLPVVVGGDSAGGTIAAIAALARRDAGDLVPSQLLAYPPLDPACARPSYAFDPGAFPSATELRTAWQRWLGRKPDPAFPPTPLAASSLAGLAPVALVVGEDDPVRDDVTTYADRLRADGVVVSHTVVPGAGHAELLRSNSDVPAAVAEALSPPALSALRN</sequence>
<proteinExistence type="predicted"/>
<evidence type="ECO:0000313" key="4">
    <source>
        <dbReference type="Proteomes" id="UP001381003"/>
    </source>
</evidence>
<dbReference type="SUPFAM" id="SSF53474">
    <property type="entry name" value="alpha/beta-Hydrolases"/>
    <property type="match status" value="1"/>
</dbReference>
<accession>A0ABZ2FFC8</accession>
<dbReference type="RefSeq" id="WP_338538736.1">
    <property type="nucleotide sequence ID" value="NZ_CP104874.1"/>
</dbReference>
<evidence type="ECO:0000259" key="2">
    <source>
        <dbReference type="Pfam" id="PF07859"/>
    </source>
</evidence>
<evidence type="ECO:0000313" key="3">
    <source>
        <dbReference type="EMBL" id="WWF06027.1"/>
    </source>
</evidence>
<evidence type="ECO:0000256" key="1">
    <source>
        <dbReference type="ARBA" id="ARBA00022801"/>
    </source>
</evidence>
<dbReference type="Gene3D" id="3.40.50.1820">
    <property type="entry name" value="alpha/beta hydrolase"/>
    <property type="match status" value="1"/>
</dbReference>
<dbReference type="Pfam" id="PF07859">
    <property type="entry name" value="Abhydrolase_3"/>
    <property type="match status" value="1"/>
</dbReference>
<organism evidence="3 4">
    <name type="scientific">Janibacter terrae</name>
    <dbReference type="NCBI Taxonomy" id="103817"/>
    <lineage>
        <taxon>Bacteria</taxon>
        <taxon>Bacillati</taxon>
        <taxon>Actinomycetota</taxon>
        <taxon>Actinomycetes</taxon>
        <taxon>Micrococcales</taxon>
        <taxon>Intrasporangiaceae</taxon>
        <taxon>Janibacter</taxon>
    </lineage>
</organism>
<dbReference type="PANTHER" id="PTHR48081:SF8">
    <property type="entry name" value="ALPHA_BETA HYDROLASE FOLD-3 DOMAIN-CONTAINING PROTEIN-RELATED"/>
    <property type="match status" value="1"/>
</dbReference>
<keyword evidence="4" id="KW-1185">Reference proteome</keyword>
<dbReference type="EMBL" id="CP104874">
    <property type="protein sequence ID" value="WWF06027.1"/>
    <property type="molecule type" value="Genomic_DNA"/>
</dbReference>
<dbReference type="PANTHER" id="PTHR48081">
    <property type="entry name" value="AB HYDROLASE SUPERFAMILY PROTEIN C4A8.06C"/>
    <property type="match status" value="1"/>
</dbReference>
<gene>
    <name evidence="3" type="ORF">N5P18_03905</name>
</gene>
<protein>
    <submittedName>
        <fullName evidence="3">Alpha/beta hydrolase</fullName>
    </submittedName>
</protein>
<name>A0ABZ2FFC8_9MICO</name>
<dbReference type="GO" id="GO:0016787">
    <property type="term" value="F:hydrolase activity"/>
    <property type="evidence" value="ECO:0007669"/>
    <property type="project" value="UniProtKB-KW"/>
</dbReference>
<feature type="domain" description="Alpha/beta hydrolase fold-3" evidence="2">
    <location>
        <begin position="36"/>
        <end position="232"/>
    </location>
</feature>